<dbReference type="Proteomes" id="UP000291124">
    <property type="component" value="Chromosome"/>
</dbReference>
<dbReference type="EMBL" id="CP037933">
    <property type="protein sequence ID" value="QBN19377.1"/>
    <property type="molecule type" value="Genomic_DNA"/>
</dbReference>
<protein>
    <submittedName>
        <fullName evidence="1">Uncharacterized protein</fullName>
    </submittedName>
</protein>
<sequence>MQYDFIFLGGKNNSYVFETIRGIVYEIKFKPSSYINLFDENISDFIFEFVIEVAINETGKNPPFDAKVSRTIAQIFKEFLLKHDNNIAIYICDSSDGKQELRKRKFDEWYDKYQDNTFAKMNEKLKDSKGNFYLISMILQYKNPRRVQIIDAFLKLADDNNTEK</sequence>
<keyword evidence="2" id="KW-1185">Reference proteome</keyword>
<gene>
    <name evidence="1" type="ORF">E1750_11410</name>
</gene>
<dbReference type="AlphaFoldDB" id="A0A4P6YF51"/>
<evidence type="ECO:0000313" key="1">
    <source>
        <dbReference type="EMBL" id="QBN19377.1"/>
    </source>
</evidence>
<evidence type="ECO:0000313" key="2">
    <source>
        <dbReference type="Proteomes" id="UP000291124"/>
    </source>
</evidence>
<dbReference type="Pfam" id="PF19666">
    <property type="entry name" value="DUF6169"/>
    <property type="match status" value="1"/>
</dbReference>
<dbReference type="RefSeq" id="WP_133276895.1">
    <property type="nucleotide sequence ID" value="NZ_CP037933.1"/>
</dbReference>
<name>A0A4P6YF51_9FLAO</name>
<dbReference type="OrthoDB" id="955741at2"/>
<dbReference type="KEGG" id="fnk:E1750_11410"/>
<proteinExistence type="predicted"/>
<accession>A0A4P6YF51</accession>
<organism evidence="1 2">
    <name type="scientific">Flavobacterium nackdongense</name>
    <dbReference type="NCBI Taxonomy" id="2547394"/>
    <lineage>
        <taxon>Bacteria</taxon>
        <taxon>Pseudomonadati</taxon>
        <taxon>Bacteroidota</taxon>
        <taxon>Flavobacteriia</taxon>
        <taxon>Flavobacteriales</taxon>
        <taxon>Flavobacteriaceae</taxon>
        <taxon>Flavobacterium</taxon>
    </lineage>
</organism>
<dbReference type="InterPro" id="IPR046167">
    <property type="entry name" value="DUF6169"/>
</dbReference>
<reference evidence="2" key="1">
    <citation type="submission" date="2019-03" db="EMBL/GenBank/DDBJ databases">
        <title>Flavobacterium sp.</title>
        <authorList>
            <person name="Kim H."/>
        </authorList>
    </citation>
    <scope>NUCLEOTIDE SEQUENCE [LARGE SCALE GENOMIC DNA]</scope>
    <source>
        <strain evidence="2">GS13</strain>
    </source>
</reference>